<organism evidence="17 18">
    <name type="scientific">Paraburkholderia diazotrophica</name>
    <dbReference type="NCBI Taxonomy" id="667676"/>
    <lineage>
        <taxon>Bacteria</taxon>
        <taxon>Pseudomonadati</taxon>
        <taxon>Pseudomonadota</taxon>
        <taxon>Betaproteobacteria</taxon>
        <taxon>Burkholderiales</taxon>
        <taxon>Burkholderiaceae</taxon>
        <taxon>Paraburkholderia</taxon>
    </lineage>
</organism>
<evidence type="ECO:0000259" key="16">
    <source>
        <dbReference type="PROSITE" id="PS51918"/>
    </source>
</evidence>
<evidence type="ECO:0000256" key="12">
    <source>
        <dbReference type="ARBA" id="ARBA00023239"/>
    </source>
</evidence>
<dbReference type="InterPro" id="IPR003731">
    <property type="entry name" value="Di-Nase_FeMo-co_biosynth"/>
</dbReference>
<dbReference type="OrthoDB" id="9785734at2"/>
<evidence type="ECO:0000256" key="6">
    <source>
        <dbReference type="ARBA" id="ARBA00022485"/>
    </source>
</evidence>
<evidence type="ECO:0000256" key="9">
    <source>
        <dbReference type="ARBA" id="ARBA00023004"/>
    </source>
</evidence>
<comment type="cofactor">
    <cofactor evidence="1">
        <name>[4Fe-4S] cluster</name>
        <dbReference type="ChEBI" id="CHEBI:49883"/>
    </cofactor>
</comment>
<gene>
    <name evidence="17" type="ORF">SAMN05192539_10444</name>
</gene>
<sequence length="535" mass="58380">MEDSANHSMLPSTACIGIGQITRLGSTVEALAPPGGGCCPRSGGDGQSGRGSSGIPDDLPTEVWEKIKNHPCYSEEAHRHYARMHVAVAPACNIQCNYCNRKYDCSNESRPGVVSEKLTPEQAVKKVVAVAGRIPQLTVLGIAGPGDSLADAKKTFDTFRMLRERTPDIRLCLSTNGLALPDLVDEICEHNIDHVTITINMVDPVIGEKIYPWIFWGHRRLTGKEAARILHERQMRGLEMLTARGVLTKINSVLIPGINDEHLIEVNREVKRRGAFLHNIMPLISQPEHGTYFGLRGQRGPTASELKAVQEACMGGTNLMRHCRQCRADAVGLLGEDRREEFTLDRIDHMEVDYDLDGRREFQRRLEAEVDMQRGAKQEALAFAQASAVEGDMKVLIAVATKGRGRVNAHFGHVSEFQIFEVGAAGAFFVGHRRVDLYCQGGYGDDEGLLQLTRAISDCHAVLVAKIGACPRKELSRAGVEPVDQYAGEFIEKAALAWFADYCSRVAGGVIVHAQRGEATIPPGALMAATADAAA</sequence>
<keyword evidence="8" id="KW-0479">Metal-binding</keyword>
<reference evidence="18" key="1">
    <citation type="submission" date="2016-10" db="EMBL/GenBank/DDBJ databases">
        <authorList>
            <person name="Varghese N."/>
            <person name="Submissions S."/>
        </authorList>
    </citation>
    <scope>NUCLEOTIDE SEQUENCE [LARGE SCALE GENOMIC DNA]</scope>
    <source>
        <strain evidence="18">LMG 26031</strain>
    </source>
</reference>
<dbReference type="SUPFAM" id="SSF53146">
    <property type="entry name" value="Nitrogenase accessory factor-like"/>
    <property type="match status" value="1"/>
</dbReference>
<dbReference type="InterPro" id="IPR000385">
    <property type="entry name" value="MoaA_NifB_PqqE_Fe-S-bd_CS"/>
</dbReference>
<name>A0A1H7E8K2_9BURK</name>
<dbReference type="PROSITE" id="PS01305">
    <property type="entry name" value="MOAA_NIFB_PQQE"/>
    <property type="match status" value="1"/>
</dbReference>
<feature type="compositionally biased region" description="Gly residues" evidence="15">
    <location>
        <begin position="39"/>
        <end position="52"/>
    </location>
</feature>
<proteinExistence type="inferred from homology"/>
<dbReference type="CDD" id="cd00852">
    <property type="entry name" value="NifB"/>
    <property type="match status" value="1"/>
</dbReference>
<comment type="similarity">
    <text evidence="4">Belongs to the radical SAM superfamily. NifB family.</text>
</comment>
<dbReference type="SFLD" id="SFLDG01068">
    <property type="entry name" value="FeMo_cofactor_biosynthesis_pro"/>
    <property type="match status" value="1"/>
</dbReference>
<evidence type="ECO:0000256" key="1">
    <source>
        <dbReference type="ARBA" id="ARBA00001966"/>
    </source>
</evidence>
<keyword evidence="18" id="KW-1185">Reference proteome</keyword>
<dbReference type="EMBL" id="FNYE01000044">
    <property type="protein sequence ID" value="SEK09367.1"/>
    <property type="molecule type" value="Genomic_DNA"/>
</dbReference>
<keyword evidence="7" id="KW-0949">S-adenosyl-L-methionine</keyword>
<keyword evidence="6" id="KW-0004">4Fe-4S</keyword>
<protein>
    <recommendedName>
        <fullName evidence="5">FeMo cofactor biosynthesis protein NifB</fullName>
    </recommendedName>
    <alternativeName>
        <fullName evidence="14">Nitrogenase cofactor maturase NifB</fullName>
    </alternativeName>
    <alternativeName>
        <fullName evidence="13">Radical SAM assemblase NifB</fullName>
    </alternativeName>
</protein>
<dbReference type="PANTHER" id="PTHR43787:SF13">
    <property type="entry name" value="FEMO COFACTOR BIOSYNTHESIS PROTEIN NIFB"/>
    <property type="match status" value="1"/>
</dbReference>
<dbReference type="InterPro" id="IPR034165">
    <property type="entry name" value="NifB_C"/>
</dbReference>
<evidence type="ECO:0000256" key="13">
    <source>
        <dbReference type="ARBA" id="ARBA00030926"/>
    </source>
</evidence>
<evidence type="ECO:0000256" key="3">
    <source>
        <dbReference type="ARBA" id="ARBA00005155"/>
    </source>
</evidence>
<dbReference type="SUPFAM" id="SSF102114">
    <property type="entry name" value="Radical SAM enzymes"/>
    <property type="match status" value="1"/>
</dbReference>
<dbReference type="InterPro" id="IPR013785">
    <property type="entry name" value="Aldolase_TIM"/>
</dbReference>
<dbReference type="STRING" id="667676.SAMN05192539_10444"/>
<dbReference type="SFLD" id="SFLDF00281">
    <property type="entry name" value="FeMo_cofactor_biosynthesis_pro"/>
    <property type="match status" value="1"/>
</dbReference>
<keyword evidence="10" id="KW-0411">Iron-sulfur</keyword>
<dbReference type="GO" id="GO:0046872">
    <property type="term" value="F:metal ion binding"/>
    <property type="evidence" value="ECO:0007669"/>
    <property type="project" value="UniProtKB-KW"/>
</dbReference>
<dbReference type="Pfam" id="PF04055">
    <property type="entry name" value="Radical_SAM"/>
    <property type="match status" value="1"/>
</dbReference>
<keyword evidence="12" id="KW-0456">Lyase</keyword>
<keyword evidence="11" id="KW-0535">Nitrogen fixation</keyword>
<evidence type="ECO:0000256" key="14">
    <source>
        <dbReference type="ARBA" id="ARBA00032102"/>
    </source>
</evidence>
<dbReference type="UniPathway" id="UPA00782"/>
<dbReference type="InterPro" id="IPR005980">
    <property type="entry name" value="Nase_CF_NifB"/>
</dbReference>
<evidence type="ECO:0000256" key="10">
    <source>
        <dbReference type="ARBA" id="ARBA00023014"/>
    </source>
</evidence>
<evidence type="ECO:0000256" key="15">
    <source>
        <dbReference type="SAM" id="MobiDB-lite"/>
    </source>
</evidence>
<comment type="function">
    <text evidence="2">Involved in the biosynthesis of the iron-molybdenum cofactor (FeMo-co or M-cluster) found in the dinitrogenase enzyme of the nitrogenase complex in nitrogen-fixing microorganisms. NifB catalyzes the crucial step of radical SAM-dependent carbide insertion that occurs concomitant with the insertion of a 9th sulfur and the rearrangement/coupling of two [4Fe-4S] clusters into a [8Fe-9S-C] cluster, the precursor to the M-cluster.</text>
</comment>
<dbReference type="GO" id="GO:0051539">
    <property type="term" value="F:4 iron, 4 sulfur cluster binding"/>
    <property type="evidence" value="ECO:0007669"/>
    <property type="project" value="UniProtKB-KW"/>
</dbReference>
<evidence type="ECO:0000313" key="17">
    <source>
        <dbReference type="EMBL" id="SEK09367.1"/>
    </source>
</evidence>
<evidence type="ECO:0000256" key="7">
    <source>
        <dbReference type="ARBA" id="ARBA00022691"/>
    </source>
</evidence>
<dbReference type="NCBIfam" id="TIGR01290">
    <property type="entry name" value="nifB"/>
    <property type="match status" value="1"/>
</dbReference>
<comment type="pathway">
    <text evidence="3">Cofactor biosynthesis; Fe-Mo cofactor biosynthesis.</text>
</comment>
<dbReference type="PANTHER" id="PTHR43787">
    <property type="entry name" value="FEMO COFACTOR BIOSYNTHESIS PROTEIN NIFB-RELATED"/>
    <property type="match status" value="1"/>
</dbReference>
<dbReference type="GO" id="GO:0016829">
    <property type="term" value="F:lyase activity"/>
    <property type="evidence" value="ECO:0007669"/>
    <property type="project" value="UniProtKB-KW"/>
</dbReference>
<dbReference type="InterPro" id="IPR007197">
    <property type="entry name" value="rSAM"/>
</dbReference>
<dbReference type="PROSITE" id="PS51918">
    <property type="entry name" value="RADICAL_SAM"/>
    <property type="match status" value="1"/>
</dbReference>
<dbReference type="Pfam" id="PF02579">
    <property type="entry name" value="Nitro_FeMo-Co"/>
    <property type="match status" value="1"/>
</dbReference>
<dbReference type="InterPro" id="IPR036105">
    <property type="entry name" value="DiNase_FeMo-co_biosyn_sf"/>
</dbReference>
<feature type="domain" description="Radical SAM core" evidence="16">
    <location>
        <begin position="78"/>
        <end position="329"/>
    </location>
</feature>
<evidence type="ECO:0000313" key="18">
    <source>
        <dbReference type="Proteomes" id="UP000198866"/>
    </source>
</evidence>
<dbReference type="InterPro" id="IPR058240">
    <property type="entry name" value="rSAM_sf"/>
</dbReference>
<evidence type="ECO:0000256" key="8">
    <source>
        <dbReference type="ARBA" id="ARBA00022723"/>
    </source>
</evidence>
<evidence type="ECO:0000256" key="4">
    <source>
        <dbReference type="ARBA" id="ARBA00006804"/>
    </source>
</evidence>
<keyword evidence="9" id="KW-0408">Iron</keyword>
<dbReference type="AlphaFoldDB" id="A0A1H7E8K2"/>
<accession>A0A1H7E8K2</accession>
<evidence type="ECO:0000256" key="5">
    <source>
        <dbReference type="ARBA" id="ARBA00021702"/>
    </source>
</evidence>
<dbReference type="Gene3D" id="3.20.20.70">
    <property type="entry name" value="Aldolase class I"/>
    <property type="match status" value="1"/>
</dbReference>
<dbReference type="SFLD" id="SFLDG01067">
    <property type="entry name" value="SPASM/twitch_domain_containing"/>
    <property type="match status" value="1"/>
</dbReference>
<evidence type="ECO:0000256" key="2">
    <source>
        <dbReference type="ARBA" id="ARBA00003522"/>
    </source>
</evidence>
<feature type="region of interest" description="Disordered" evidence="15">
    <location>
        <begin position="39"/>
        <end position="59"/>
    </location>
</feature>
<dbReference type="Proteomes" id="UP000198866">
    <property type="component" value="Unassembled WGS sequence"/>
</dbReference>
<dbReference type="Gene3D" id="3.30.420.130">
    <property type="entry name" value="Dinitrogenase iron-molybdenum cofactor biosynthesis domain"/>
    <property type="match status" value="1"/>
</dbReference>
<dbReference type="SFLD" id="SFLDS00029">
    <property type="entry name" value="Radical_SAM"/>
    <property type="match status" value="1"/>
</dbReference>
<dbReference type="RefSeq" id="WP_090873231.1">
    <property type="nucleotide sequence ID" value="NZ_FNYE01000044.1"/>
</dbReference>
<dbReference type="CDD" id="cd01335">
    <property type="entry name" value="Radical_SAM"/>
    <property type="match status" value="1"/>
</dbReference>
<evidence type="ECO:0000256" key="11">
    <source>
        <dbReference type="ARBA" id="ARBA00023231"/>
    </source>
</evidence>